<name>A0A502DPP8_9MYCO</name>
<feature type="domain" description="Membrane transport protein MMPL" evidence="8">
    <location>
        <begin position="681"/>
        <end position="992"/>
    </location>
</feature>
<evidence type="ECO:0000313" key="10">
    <source>
        <dbReference type="Proteomes" id="UP000320095"/>
    </source>
</evidence>
<evidence type="ECO:0000259" key="8">
    <source>
        <dbReference type="Pfam" id="PF03176"/>
    </source>
</evidence>
<evidence type="ECO:0000256" key="4">
    <source>
        <dbReference type="ARBA" id="ARBA00022692"/>
    </source>
</evidence>
<feature type="transmembrane region" description="Helical" evidence="7">
    <location>
        <begin position="915"/>
        <end position="941"/>
    </location>
</feature>
<dbReference type="InterPro" id="IPR050545">
    <property type="entry name" value="Mycobact_MmpL"/>
</dbReference>
<organism evidence="9 10">
    <name type="scientific">Mycolicibacterium hodleri</name>
    <dbReference type="NCBI Taxonomy" id="49897"/>
    <lineage>
        <taxon>Bacteria</taxon>
        <taxon>Bacillati</taxon>
        <taxon>Actinomycetota</taxon>
        <taxon>Actinomycetes</taxon>
        <taxon>Mycobacteriales</taxon>
        <taxon>Mycobacteriaceae</taxon>
        <taxon>Mycolicibacterium</taxon>
    </lineage>
</organism>
<dbReference type="PANTHER" id="PTHR33406:SF6">
    <property type="entry name" value="MEMBRANE PROTEIN YDGH-RELATED"/>
    <property type="match status" value="1"/>
</dbReference>
<keyword evidence="5 7" id="KW-1133">Transmembrane helix</keyword>
<dbReference type="GO" id="GO:0005886">
    <property type="term" value="C:plasma membrane"/>
    <property type="evidence" value="ECO:0007669"/>
    <property type="project" value="UniProtKB-SubCell"/>
</dbReference>
<feature type="transmembrane region" description="Helical" evidence="7">
    <location>
        <begin position="230"/>
        <end position="251"/>
    </location>
</feature>
<feature type="transmembrane region" description="Helical" evidence="7">
    <location>
        <begin position="843"/>
        <end position="868"/>
    </location>
</feature>
<keyword evidence="6 7" id="KW-0472">Membrane</keyword>
<dbReference type="OrthoDB" id="2365435at2"/>
<dbReference type="InterPro" id="IPR004869">
    <property type="entry name" value="MMPL_dom"/>
</dbReference>
<evidence type="ECO:0000256" key="7">
    <source>
        <dbReference type="SAM" id="Phobius"/>
    </source>
</evidence>
<proteinExistence type="inferred from homology"/>
<dbReference type="InterPro" id="IPR004707">
    <property type="entry name" value="MmpL_fam"/>
</dbReference>
<feature type="domain" description="Membrane transport protein MMPL" evidence="8">
    <location>
        <begin position="31"/>
        <end position="357"/>
    </location>
</feature>
<dbReference type="NCBIfam" id="TIGR00833">
    <property type="entry name" value="actII"/>
    <property type="match status" value="1"/>
</dbReference>
<dbReference type="InterPro" id="IPR023908">
    <property type="entry name" value="xxxLxxG_rpt"/>
</dbReference>
<evidence type="ECO:0000256" key="6">
    <source>
        <dbReference type="ARBA" id="ARBA00023136"/>
    </source>
</evidence>
<accession>A0A502DPP8</accession>
<comment type="subcellular location">
    <subcellularLocation>
        <location evidence="1">Cell membrane</location>
        <topology evidence="1">Multi-pass membrane protein</topology>
    </subcellularLocation>
</comment>
<dbReference type="Gene3D" id="1.20.1640.10">
    <property type="entry name" value="Multidrug efflux transporter AcrB transmembrane domain"/>
    <property type="match status" value="2"/>
</dbReference>
<evidence type="ECO:0000256" key="5">
    <source>
        <dbReference type="ARBA" id="ARBA00022989"/>
    </source>
</evidence>
<feature type="transmembrane region" description="Helical" evidence="7">
    <location>
        <begin position="874"/>
        <end position="894"/>
    </location>
</feature>
<comment type="caution">
    <text evidence="9">The sequence shown here is derived from an EMBL/GenBank/DDBJ whole genome shotgun (WGS) entry which is preliminary data.</text>
</comment>
<dbReference type="SUPFAM" id="SSF82866">
    <property type="entry name" value="Multidrug efflux transporter AcrB transmembrane domain"/>
    <property type="match status" value="2"/>
</dbReference>
<keyword evidence="10" id="KW-1185">Reference proteome</keyword>
<sequence>MIGLWVALAILLPPLFPNLAEVTQKQPLSPLPTAAPAIVANKQMAEAFPSSGTEDNVLLVLLTNEKGLGPADEGVYRTLIQRLRQDNQDVVMLQDFVSTPQLRQTLSSEDGKAWILPVGIAGDVASPESNAAYPRVAGIVENTVAGTTLTANLTGTAATVADVIDVSVRDQVRIETAIITLLLVILLIIYRNPITMLLPLITIGVSLTIAQTFLAGFSLLGLGISSQTLVFLSGMIAGAGTDYAVFLISRYHDYLRQGADSDQALKSALSSIGKVIAASAATVGITFLGMTFAQLELFSTTGPALAIGIGVAFIAAVTLLPAIIVLTGRRGWIKPRRELTTRFWRRAGIRIVRRPKANLVASLVILLILAGCVGVVRYSYDDRKALPDAVESSIGYAALDRHFSLSSMIPQYLLIQSPHDLRTPEALADMEQMAKRVSQLPGIAAVRGVTRPNGEPLEAASTTRQAGEVGRRLDDASVLIRDRTDDLNRLATGSDKLAEGMALLRDQITKSTAGISSLLGTLTAIQKQLGGLGGGDKTLGQLGNAEQLIDSMRGLGDAMQATFGNMTTNFEWIDPVVIALDGSPYCDGTPVCAAARDQFHKLQLARDDGTLDKFMGLANQLQSSGPLSNLSQTVTGLTASLRSVTGPLQSLGLAGSGGQSSGLFGTGGGKSGLGDMKQGLDQLADGSRQVADGVQQLVEQTKRMGTDLGTASAFLLAMKKDATSPSMAGFYIPPQVLTSDDFKKAAAFFISADGHAARYLIQTEYSPFSTSAMDQVNSITNTARGAQPNTAIADSSISMTGYSATLGDARNYYDHDIRFIILLTVIVVLLILIALLRAIVAPLYLIASVIISYLAALGIGVVVFQFILGQELHWSVPGLAFIILVAMGADYNMLLISRIRDESPRGIRSGVIRTVGTTGGVITAAGLIFAASMFGLLFATITTNVQIGFVVGIGILLDTFLVRTVTVPAMAVLVGRANWWPSRWTPNQPPPAISAERLSAPDAG</sequence>
<evidence type="ECO:0000256" key="3">
    <source>
        <dbReference type="ARBA" id="ARBA00022475"/>
    </source>
</evidence>
<feature type="transmembrane region" description="Helical" evidence="7">
    <location>
        <begin position="172"/>
        <end position="190"/>
    </location>
</feature>
<reference evidence="9 10" key="1">
    <citation type="journal article" date="2019" name="Environ. Microbiol.">
        <title>Species interactions and distinct microbial communities in high Arctic permafrost affected cryosols are associated with the CH4 and CO2 gas fluxes.</title>
        <authorList>
            <person name="Altshuler I."/>
            <person name="Hamel J."/>
            <person name="Turney S."/>
            <person name="Magnuson E."/>
            <person name="Levesque R."/>
            <person name="Greer C."/>
            <person name="Whyte L.G."/>
        </authorList>
    </citation>
    <scope>NUCLEOTIDE SEQUENCE [LARGE SCALE GENOMIC DNA]</scope>
    <source>
        <strain evidence="9 10">S5.20</strain>
    </source>
</reference>
<gene>
    <name evidence="9" type="ORF">EAH80_29290</name>
</gene>
<keyword evidence="3" id="KW-1003">Cell membrane</keyword>
<dbReference type="EMBL" id="RCZG01000023">
    <property type="protein sequence ID" value="TPG26211.1"/>
    <property type="molecule type" value="Genomic_DNA"/>
</dbReference>
<dbReference type="FunFam" id="1.20.1640.10:FF:000020">
    <property type="entry name" value="Transmembrane transport protein MmpL10"/>
    <property type="match status" value="1"/>
</dbReference>
<dbReference type="Proteomes" id="UP000320095">
    <property type="component" value="Unassembled WGS sequence"/>
</dbReference>
<comment type="similarity">
    <text evidence="2">Belongs to the resistance-nodulation-cell division (RND) (TC 2.A.6) family. MmpL subfamily.</text>
</comment>
<keyword evidence="4 7" id="KW-0812">Transmembrane</keyword>
<evidence type="ECO:0000256" key="1">
    <source>
        <dbReference type="ARBA" id="ARBA00004651"/>
    </source>
</evidence>
<feature type="transmembrane region" description="Helical" evidence="7">
    <location>
        <begin position="272"/>
        <end position="293"/>
    </location>
</feature>
<dbReference type="Pfam" id="PF03176">
    <property type="entry name" value="MMPL"/>
    <property type="match status" value="2"/>
</dbReference>
<evidence type="ECO:0000313" key="9">
    <source>
        <dbReference type="EMBL" id="TPG26211.1"/>
    </source>
</evidence>
<protein>
    <submittedName>
        <fullName evidence="9">RND family transporter</fullName>
    </submittedName>
</protein>
<dbReference type="PANTHER" id="PTHR33406">
    <property type="entry name" value="MEMBRANE PROTEIN MJ1562-RELATED"/>
    <property type="match status" value="1"/>
</dbReference>
<feature type="transmembrane region" description="Helical" evidence="7">
    <location>
        <begin position="305"/>
        <end position="327"/>
    </location>
</feature>
<feature type="transmembrane region" description="Helical" evidence="7">
    <location>
        <begin position="817"/>
        <end position="836"/>
    </location>
</feature>
<feature type="transmembrane region" description="Helical" evidence="7">
    <location>
        <begin position="197"/>
        <end position="224"/>
    </location>
</feature>
<feature type="transmembrane region" description="Helical" evidence="7">
    <location>
        <begin position="359"/>
        <end position="380"/>
    </location>
</feature>
<dbReference type="AlphaFoldDB" id="A0A502DPP8"/>
<evidence type="ECO:0000256" key="2">
    <source>
        <dbReference type="ARBA" id="ARBA00010157"/>
    </source>
</evidence>
<dbReference type="NCBIfam" id="TIGR03057">
    <property type="entry name" value="xxxLxxG_by_4"/>
    <property type="match status" value="1"/>
</dbReference>